<reference evidence="2" key="1">
    <citation type="submission" date="2020-10" db="EMBL/GenBank/DDBJ databases">
        <authorList>
            <person name="Kikuchi T."/>
        </authorList>
    </citation>
    <scope>NUCLEOTIDE SEQUENCE</scope>
    <source>
        <strain evidence="2">NKZ352</strain>
    </source>
</reference>
<feature type="transmembrane region" description="Helical" evidence="1">
    <location>
        <begin position="69"/>
        <end position="91"/>
    </location>
</feature>
<proteinExistence type="predicted"/>
<feature type="transmembrane region" description="Helical" evidence="1">
    <location>
        <begin position="152"/>
        <end position="172"/>
    </location>
</feature>
<gene>
    <name evidence="2" type="ORF">CAUJ_LOCUS10107</name>
</gene>
<feature type="transmembrane region" description="Helical" evidence="1">
    <location>
        <begin position="112"/>
        <end position="132"/>
    </location>
</feature>
<keyword evidence="3" id="KW-1185">Reference proteome</keyword>
<protein>
    <submittedName>
        <fullName evidence="2">Uncharacterized protein</fullName>
    </submittedName>
</protein>
<evidence type="ECO:0000256" key="1">
    <source>
        <dbReference type="SAM" id="Phobius"/>
    </source>
</evidence>
<feature type="transmembrane region" description="Helical" evidence="1">
    <location>
        <begin position="39"/>
        <end position="57"/>
    </location>
</feature>
<name>A0A8S1HID7_9PELO</name>
<accession>A0A8S1HID7</accession>
<keyword evidence="1" id="KW-0472">Membrane</keyword>
<dbReference type="Proteomes" id="UP000835052">
    <property type="component" value="Unassembled WGS sequence"/>
</dbReference>
<sequence>MATEFYFYIVLGPILLLVSIILLITILVQFRLRQQYSIFCVKFGVDVITATSLIVLACLDRERNESECGATLVISTSIPLLQVLLLLCEVIDWSLAAFSPVYFHKSSLLSRILPFIAGAVCSTVILTALVMIDATTNSSSCVDSPEATAVISAYDFSAAIATVCVVTLGVLLCRKLNTSVFRPVAFHFVATLVLQEVPLITCIALKYGNEKRAVMAADVTNWLFCLHSLAHSIYFVYNHQDCREGLKATFVHCRVVAHFAS</sequence>
<organism evidence="2 3">
    <name type="scientific">Caenorhabditis auriculariae</name>
    <dbReference type="NCBI Taxonomy" id="2777116"/>
    <lineage>
        <taxon>Eukaryota</taxon>
        <taxon>Metazoa</taxon>
        <taxon>Ecdysozoa</taxon>
        <taxon>Nematoda</taxon>
        <taxon>Chromadorea</taxon>
        <taxon>Rhabditida</taxon>
        <taxon>Rhabditina</taxon>
        <taxon>Rhabditomorpha</taxon>
        <taxon>Rhabditoidea</taxon>
        <taxon>Rhabditidae</taxon>
        <taxon>Peloderinae</taxon>
        <taxon>Caenorhabditis</taxon>
    </lineage>
</organism>
<evidence type="ECO:0000313" key="3">
    <source>
        <dbReference type="Proteomes" id="UP000835052"/>
    </source>
</evidence>
<dbReference type="AlphaFoldDB" id="A0A8S1HID7"/>
<keyword evidence="1" id="KW-0812">Transmembrane</keyword>
<feature type="transmembrane region" description="Helical" evidence="1">
    <location>
        <begin position="184"/>
        <end position="207"/>
    </location>
</feature>
<feature type="transmembrane region" description="Helical" evidence="1">
    <location>
        <begin position="6"/>
        <end position="27"/>
    </location>
</feature>
<dbReference type="OrthoDB" id="5792278at2759"/>
<keyword evidence="1" id="KW-1133">Transmembrane helix</keyword>
<comment type="caution">
    <text evidence="2">The sequence shown here is derived from an EMBL/GenBank/DDBJ whole genome shotgun (WGS) entry which is preliminary data.</text>
</comment>
<evidence type="ECO:0000313" key="2">
    <source>
        <dbReference type="EMBL" id="CAD6194188.1"/>
    </source>
</evidence>
<dbReference type="EMBL" id="CAJGYM010000042">
    <property type="protein sequence ID" value="CAD6194188.1"/>
    <property type="molecule type" value="Genomic_DNA"/>
</dbReference>